<dbReference type="EMBL" id="WAEM01000001">
    <property type="protein sequence ID" value="KAB1157592.1"/>
    <property type="molecule type" value="Genomic_DNA"/>
</dbReference>
<reference evidence="3 4" key="1">
    <citation type="submission" date="2019-09" db="EMBL/GenBank/DDBJ databases">
        <title>Flavobacterium sp. nov., isolated from glacier ice.</title>
        <authorList>
            <person name="Liu Q."/>
        </authorList>
    </citation>
    <scope>NUCLEOTIDE SEQUENCE [LARGE SCALE GENOMIC DNA]</scope>
    <source>
        <strain evidence="3 4">NBRC 112527</strain>
    </source>
</reference>
<evidence type="ECO:0000259" key="2">
    <source>
        <dbReference type="PROSITE" id="PS50846"/>
    </source>
</evidence>
<dbReference type="InterPro" id="IPR036163">
    <property type="entry name" value="HMA_dom_sf"/>
</dbReference>
<dbReference type="InterPro" id="IPR006121">
    <property type="entry name" value="HMA_dom"/>
</dbReference>
<protein>
    <submittedName>
        <fullName evidence="3">Heavy-metal-associated domain-containing protein</fullName>
    </submittedName>
</protein>
<sequence>MKILKLFFAILFVFAITQKTSAQISTDKAERGIKTEKIQVSGSCDMDKHRIEKASRSVSGVKSAVWDLDSKILTVKYDSYKKNTMDLVQQKVAEKGNDTEKYKASDEAYDKLPECCHYRTLKE</sequence>
<dbReference type="PROSITE" id="PS50846">
    <property type="entry name" value="HMA_2"/>
    <property type="match status" value="1"/>
</dbReference>
<organism evidence="3 4">
    <name type="scientific">Flavobacterium luteum</name>
    <dbReference type="NCBI Taxonomy" id="2026654"/>
    <lineage>
        <taxon>Bacteria</taxon>
        <taxon>Pseudomonadati</taxon>
        <taxon>Bacteroidota</taxon>
        <taxon>Flavobacteriia</taxon>
        <taxon>Flavobacteriales</taxon>
        <taxon>Flavobacteriaceae</taxon>
        <taxon>Flavobacterium</taxon>
    </lineage>
</organism>
<name>A0A7J5AJ04_9FLAO</name>
<dbReference type="CDD" id="cd00371">
    <property type="entry name" value="HMA"/>
    <property type="match status" value="1"/>
</dbReference>
<evidence type="ECO:0000256" key="1">
    <source>
        <dbReference type="SAM" id="SignalP"/>
    </source>
</evidence>
<evidence type="ECO:0000313" key="4">
    <source>
        <dbReference type="Proteomes" id="UP000490922"/>
    </source>
</evidence>
<keyword evidence="4" id="KW-1185">Reference proteome</keyword>
<gene>
    <name evidence="3" type="ORF">F6464_00465</name>
</gene>
<dbReference type="Proteomes" id="UP000490922">
    <property type="component" value="Unassembled WGS sequence"/>
</dbReference>
<comment type="caution">
    <text evidence="3">The sequence shown here is derived from an EMBL/GenBank/DDBJ whole genome shotgun (WGS) entry which is preliminary data.</text>
</comment>
<feature type="domain" description="HMA" evidence="2">
    <location>
        <begin position="33"/>
        <end position="100"/>
    </location>
</feature>
<dbReference type="SUPFAM" id="SSF55008">
    <property type="entry name" value="HMA, heavy metal-associated domain"/>
    <property type="match status" value="1"/>
</dbReference>
<accession>A0A7J5AJ04</accession>
<evidence type="ECO:0000313" key="3">
    <source>
        <dbReference type="EMBL" id="KAB1157592.1"/>
    </source>
</evidence>
<dbReference type="AlphaFoldDB" id="A0A7J5AJ04"/>
<feature type="signal peptide" evidence="1">
    <location>
        <begin position="1"/>
        <end position="22"/>
    </location>
</feature>
<feature type="chain" id="PRO_5029460803" evidence="1">
    <location>
        <begin position="23"/>
        <end position="123"/>
    </location>
</feature>
<keyword evidence="1" id="KW-0732">Signal</keyword>
<proteinExistence type="predicted"/>
<dbReference type="RefSeq" id="WP_151105786.1">
    <property type="nucleotide sequence ID" value="NZ_WAEM01000001.1"/>
</dbReference>
<dbReference type="Gene3D" id="3.30.70.100">
    <property type="match status" value="1"/>
</dbReference>
<dbReference type="OrthoDB" id="5513217at2"/>
<dbReference type="GO" id="GO:0046872">
    <property type="term" value="F:metal ion binding"/>
    <property type="evidence" value="ECO:0007669"/>
    <property type="project" value="InterPro"/>
</dbReference>